<evidence type="ECO:0000313" key="8">
    <source>
        <dbReference type="EMBL" id="CAF3698857.1"/>
    </source>
</evidence>
<proteinExistence type="predicted"/>
<organism evidence="3 12">
    <name type="scientific">Adineta steineri</name>
    <dbReference type="NCBI Taxonomy" id="433720"/>
    <lineage>
        <taxon>Eukaryota</taxon>
        <taxon>Metazoa</taxon>
        <taxon>Spiralia</taxon>
        <taxon>Gnathifera</taxon>
        <taxon>Rotifera</taxon>
        <taxon>Eurotatoria</taxon>
        <taxon>Bdelloidea</taxon>
        <taxon>Adinetida</taxon>
        <taxon>Adinetidae</taxon>
        <taxon>Adineta</taxon>
    </lineage>
</organism>
<sequence length="92" mass="9054">MSQTNNTQGSHGNIAGKGGRARDDPIGTGGSSADGQLTHEDPLQGLANAQTGVTTKSTLGHSSNQTPGAVANRGQVNPDNQGGAASDNTSGQ</sequence>
<dbReference type="EMBL" id="CAJNOI010000003">
    <property type="protein sequence ID" value="CAF0734123.1"/>
    <property type="molecule type" value="Genomic_DNA"/>
</dbReference>
<evidence type="ECO:0000313" key="10">
    <source>
        <dbReference type="EMBL" id="CAF4061937.1"/>
    </source>
</evidence>
<dbReference type="Proteomes" id="UP000663891">
    <property type="component" value="Unassembled WGS sequence"/>
</dbReference>
<evidence type="ECO:0000313" key="6">
    <source>
        <dbReference type="EMBL" id="CAF1094213.1"/>
    </source>
</evidence>
<dbReference type="EMBL" id="CAJNOM010000123">
    <property type="protein sequence ID" value="CAF1094213.1"/>
    <property type="molecule type" value="Genomic_DNA"/>
</dbReference>
<dbReference type="EMBL" id="CAJNON010000263">
    <property type="protein sequence ID" value="CAF1153340.1"/>
    <property type="molecule type" value="Genomic_DNA"/>
</dbReference>
<accession>A0A814LB77</accession>
<feature type="compositionally biased region" description="Polar residues" evidence="1">
    <location>
        <begin position="47"/>
        <end position="67"/>
    </location>
</feature>
<dbReference type="OrthoDB" id="9990041at2759"/>
<evidence type="ECO:0000313" key="2">
    <source>
        <dbReference type="EMBL" id="CAF0734123.1"/>
    </source>
</evidence>
<evidence type="ECO:0000313" key="9">
    <source>
        <dbReference type="EMBL" id="CAF3719441.1"/>
    </source>
</evidence>
<dbReference type="EMBL" id="CAJNOE010000222">
    <property type="protein sequence ID" value="CAF1063431.1"/>
    <property type="molecule type" value="Genomic_DNA"/>
</dbReference>
<dbReference type="Proteomes" id="UP000663860">
    <property type="component" value="Unassembled WGS sequence"/>
</dbReference>
<feature type="compositionally biased region" description="Polar residues" evidence="1">
    <location>
        <begin position="1"/>
        <end position="11"/>
    </location>
</feature>
<reference evidence="3" key="1">
    <citation type="submission" date="2021-02" db="EMBL/GenBank/DDBJ databases">
        <authorList>
            <person name="Nowell W R."/>
        </authorList>
    </citation>
    <scope>NUCLEOTIDE SEQUENCE</scope>
</reference>
<evidence type="ECO:0000313" key="5">
    <source>
        <dbReference type="EMBL" id="CAF1079421.1"/>
    </source>
</evidence>
<dbReference type="AlphaFoldDB" id="A0A814LB77"/>
<dbReference type="Proteomes" id="UP000663881">
    <property type="component" value="Unassembled WGS sequence"/>
</dbReference>
<name>A0A814LB77_9BILA</name>
<evidence type="ECO:0000313" key="11">
    <source>
        <dbReference type="Proteomes" id="UP000663832"/>
    </source>
</evidence>
<dbReference type="EMBL" id="CAJOBB010003847">
    <property type="protein sequence ID" value="CAF4061937.1"/>
    <property type="molecule type" value="Genomic_DNA"/>
</dbReference>
<dbReference type="EMBL" id="CAJNOM010000116">
    <property type="protein sequence ID" value="CAF1079421.1"/>
    <property type="molecule type" value="Genomic_DNA"/>
</dbReference>
<evidence type="ECO:0000256" key="1">
    <source>
        <dbReference type="SAM" id="MobiDB-lite"/>
    </source>
</evidence>
<keyword evidence="11" id="KW-1185">Reference proteome</keyword>
<dbReference type="EMBL" id="CAJOAZ010000698">
    <property type="protein sequence ID" value="CAF3698857.1"/>
    <property type="molecule type" value="Genomic_DNA"/>
</dbReference>
<evidence type="ECO:0000313" key="7">
    <source>
        <dbReference type="EMBL" id="CAF1153340.1"/>
    </source>
</evidence>
<dbReference type="Proteomes" id="UP000663832">
    <property type="component" value="Unassembled WGS sequence"/>
</dbReference>
<feature type="region of interest" description="Disordered" evidence="1">
    <location>
        <begin position="1"/>
        <end position="92"/>
    </location>
</feature>
<dbReference type="Proteomes" id="UP000663877">
    <property type="component" value="Unassembled WGS sequence"/>
</dbReference>
<comment type="caution">
    <text evidence="3">The sequence shown here is derived from an EMBL/GenBank/DDBJ whole genome shotgun (WGS) entry which is preliminary data.</text>
</comment>
<dbReference type="EMBL" id="CAJNOG010000210">
    <property type="protein sequence ID" value="CAF1078664.1"/>
    <property type="molecule type" value="Genomic_DNA"/>
</dbReference>
<protein>
    <submittedName>
        <fullName evidence="3">Uncharacterized protein</fullName>
    </submittedName>
</protein>
<evidence type="ECO:0000313" key="4">
    <source>
        <dbReference type="EMBL" id="CAF1078664.1"/>
    </source>
</evidence>
<gene>
    <name evidence="2" type="ORF">BJG266_LOCUS1406</name>
    <name evidence="3" type="ORF">IZO911_LOCUS21007</name>
    <name evidence="4" type="ORF">JYZ213_LOCUS20168</name>
    <name evidence="10" type="ORF">KXQ929_LOCUS32200</name>
    <name evidence="9" type="ORF">OKA104_LOCUS13753</name>
    <name evidence="8" type="ORF">OXD698_LOCUS12137</name>
    <name evidence="5" type="ORF">QVE165_LOCUS19138</name>
    <name evidence="6" type="ORF">QVE165_LOCUS19935</name>
    <name evidence="7" type="ORF">VCS650_LOCUS22937</name>
</gene>
<dbReference type="Proteomes" id="UP000663868">
    <property type="component" value="Unassembled WGS sequence"/>
</dbReference>
<evidence type="ECO:0000313" key="12">
    <source>
        <dbReference type="Proteomes" id="UP000663860"/>
    </source>
</evidence>
<evidence type="ECO:0000313" key="3">
    <source>
        <dbReference type="EMBL" id="CAF1063431.1"/>
    </source>
</evidence>
<dbReference type="Proteomes" id="UP000663844">
    <property type="component" value="Unassembled WGS sequence"/>
</dbReference>
<dbReference type="EMBL" id="CAJOAY010000703">
    <property type="protein sequence ID" value="CAF3719441.1"/>
    <property type="molecule type" value="Genomic_DNA"/>
</dbReference>
<dbReference type="Proteomes" id="UP000663845">
    <property type="component" value="Unassembled WGS sequence"/>
</dbReference>